<dbReference type="Proteomes" id="UP000663193">
    <property type="component" value="Chromosome 10"/>
</dbReference>
<keyword evidence="1" id="KW-0812">Transmembrane</keyword>
<keyword evidence="3" id="KW-1185">Reference proteome</keyword>
<evidence type="ECO:0000256" key="1">
    <source>
        <dbReference type="SAM" id="Phobius"/>
    </source>
</evidence>
<accession>A0A7U2I376</accession>
<dbReference type="AlphaFoldDB" id="A0A7U2I376"/>
<gene>
    <name evidence="2" type="ORF">JI435_414650</name>
</gene>
<dbReference type="EMBL" id="CP069032">
    <property type="protein sequence ID" value="QRD00155.1"/>
    <property type="molecule type" value="Genomic_DNA"/>
</dbReference>
<evidence type="ECO:0000313" key="3">
    <source>
        <dbReference type="Proteomes" id="UP000663193"/>
    </source>
</evidence>
<feature type="transmembrane region" description="Helical" evidence="1">
    <location>
        <begin position="97"/>
        <end position="117"/>
    </location>
</feature>
<proteinExistence type="predicted"/>
<dbReference type="VEuPathDB" id="FungiDB:JI435_414650"/>
<evidence type="ECO:0000313" key="2">
    <source>
        <dbReference type="EMBL" id="QRD00155.1"/>
    </source>
</evidence>
<reference evidence="3" key="1">
    <citation type="journal article" date="2021" name="BMC Genomics">
        <title>Chromosome-level genome assembly and manually-curated proteome of model necrotroph Parastagonospora nodorum Sn15 reveals a genome-wide trove of candidate effector homologs, and redundancy of virulence-related functions within an accessory chromosome.</title>
        <authorList>
            <person name="Bertazzoni S."/>
            <person name="Jones D.A.B."/>
            <person name="Phan H.T."/>
            <person name="Tan K.-C."/>
            <person name="Hane J.K."/>
        </authorList>
    </citation>
    <scope>NUCLEOTIDE SEQUENCE [LARGE SCALE GENOMIC DNA]</scope>
    <source>
        <strain evidence="3">SN15 / ATCC MYA-4574 / FGSC 10173)</strain>
    </source>
</reference>
<sequence length="119" mass="13356">MWLCFSPSSINCVFTSSTTRMGLLPSILQREGFGLEGSQYALKRILRIPRLWWISGTIEPRVVNVGVHSTCQGAPCHTRLNTPRSLHTALPRSHRQALFLSLPFVLATTPLLLHYLVCI</sequence>
<keyword evidence="1" id="KW-0472">Membrane</keyword>
<name>A0A7U2I376_PHANO</name>
<protein>
    <submittedName>
        <fullName evidence="2">Uncharacterized protein</fullName>
    </submittedName>
</protein>
<organism evidence="2 3">
    <name type="scientific">Phaeosphaeria nodorum (strain SN15 / ATCC MYA-4574 / FGSC 10173)</name>
    <name type="common">Glume blotch fungus</name>
    <name type="synonym">Parastagonospora nodorum</name>
    <dbReference type="NCBI Taxonomy" id="321614"/>
    <lineage>
        <taxon>Eukaryota</taxon>
        <taxon>Fungi</taxon>
        <taxon>Dikarya</taxon>
        <taxon>Ascomycota</taxon>
        <taxon>Pezizomycotina</taxon>
        <taxon>Dothideomycetes</taxon>
        <taxon>Pleosporomycetidae</taxon>
        <taxon>Pleosporales</taxon>
        <taxon>Pleosporineae</taxon>
        <taxon>Phaeosphaeriaceae</taxon>
        <taxon>Parastagonospora</taxon>
    </lineage>
</organism>
<keyword evidence="1" id="KW-1133">Transmembrane helix</keyword>